<organism evidence="1 2">
    <name type="scientific">Entotheonella factor</name>
    <dbReference type="NCBI Taxonomy" id="1429438"/>
    <lineage>
        <taxon>Bacteria</taxon>
        <taxon>Pseudomonadati</taxon>
        <taxon>Nitrospinota/Tectimicrobiota group</taxon>
        <taxon>Candidatus Tectimicrobiota</taxon>
        <taxon>Candidatus Entotheonellia</taxon>
        <taxon>Candidatus Entotheonellales</taxon>
        <taxon>Candidatus Entotheonellaceae</taxon>
        <taxon>Candidatus Entotheonella</taxon>
    </lineage>
</organism>
<protein>
    <submittedName>
        <fullName evidence="1">Uncharacterized protein</fullName>
    </submittedName>
</protein>
<gene>
    <name evidence="1" type="ORF">ETSY1_13650</name>
</gene>
<dbReference type="InterPro" id="IPR054058">
    <property type="entry name" value="HTH_67"/>
</dbReference>
<name>W4LPP1_ENTF1</name>
<comment type="caution">
    <text evidence="1">The sequence shown here is derived from an EMBL/GenBank/DDBJ whole genome shotgun (WGS) entry which is preliminary data.</text>
</comment>
<dbReference type="AlphaFoldDB" id="W4LPP1"/>
<keyword evidence="2" id="KW-1185">Reference proteome</keyword>
<proteinExistence type="predicted"/>
<sequence length="248" mass="27648">MSYFAYRAAPMGVVPAEVVMATFYNFAPRMVRRAVPAVWEVMSPAEALNLRSEAVDDALRRLLAGRLEDPELAEAAELARMAIEGCDPSGRALYAGHAALPWPDTPHLVLWHACTLMREHRGDCHAVALTAAEVDGVMANVLMAAQGHGNKPTILSIRGWKSEEWDEAVSRLVQRGWLHPDGTFTGEGRDGREAIERHTDRLDLTPYHRLGPEGTQRLIELTAPYMEMLDQGEINTEWPPKHLLRPDE</sequence>
<dbReference type="Proteomes" id="UP000019141">
    <property type="component" value="Unassembled WGS sequence"/>
</dbReference>
<dbReference type="EMBL" id="AZHW01000402">
    <property type="protein sequence ID" value="ETW99804.1"/>
    <property type="molecule type" value="Genomic_DNA"/>
</dbReference>
<dbReference type="NCBIfam" id="NF047719">
    <property type="entry name" value="SCO6745_fam_HTH"/>
    <property type="match status" value="1"/>
</dbReference>
<evidence type="ECO:0000313" key="2">
    <source>
        <dbReference type="Proteomes" id="UP000019141"/>
    </source>
</evidence>
<dbReference type="HOGENOM" id="CLU_061724_0_0_7"/>
<accession>W4LPP1</accession>
<evidence type="ECO:0000313" key="1">
    <source>
        <dbReference type="EMBL" id="ETW99804.1"/>
    </source>
</evidence>
<dbReference type="Pfam" id="PF21863">
    <property type="entry name" value="HTH_67"/>
    <property type="match status" value="1"/>
</dbReference>
<reference evidence="1 2" key="1">
    <citation type="journal article" date="2014" name="Nature">
        <title>An environmental bacterial taxon with a large and distinct metabolic repertoire.</title>
        <authorList>
            <person name="Wilson M.C."/>
            <person name="Mori T."/>
            <person name="Ruckert C."/>
            <person name="Uria A.R."/>
            <person name="Helf M.J."/>
            <person name="Takada K."/>
            <person name="Gernert C."/>
            <person name="Steffens U.A."/>
            <person name="Heycke N."/>
            <person name="Schmitt S."/>
            <person name="Rinke C."/>
            <person name="Helfrich E.J."/>
            <person name="Brachmann A.O."/>
            <person name="Gurgui C."/>
            <person name="Wakimoto T."/>
            <person name="Kracht M."/>
            <person name="Crusemann M."/>
            <person name="Hentschel U."/>
            <person name="Abe I."/>
            <person name="Matsunaga S."/>
            <person name="Kalinowski J."/>
            <person name="Takeyama H."/>
            <person name="Piel J."/>
        </authorList>
    </citation>
    <scope>NUCLEOTIDE SEQUENCE [LARGE SCALE GENOMIC DNA]</scope>
    <source>
        <strain evidence="2">TSY1</strain>
    </source>
</reference>